<dbReference type="InterPro" id="IPR000089">
    <property type="entry name" value="Biotin_lipoyl"/>
</dbReference>
<feature type="domain" description="Lipoyl-binding" evidence="2">
    <location>
        <begin position="1"/>
        <end position="72"/>
    </location>
</feature>
<evidence type="ECO:0000259" key="2">
    <source>
        <dbReference type="PROSITE" id="PS50968"/>
    </source>
</evidence>
<reference evidence="3 4" key="1">
    <citation type="journal article" date="2016" name="ISME J.">
        <title>Chasing the elusive Euryarchaeota class WSA2: genomes reveal a uniquely fastidious methyl-reducing methanogen.</title>
        <authorList>
            <person name="Nobu M.K."/>
            <person name="Narihiro T."/>
            <person name="Kuroda K."/>
            <person name="Mei R."/>
            <person name="Liu W.T."/>
        </authorList>
    </citation>
    <scope>NUCLEOTIDE SEQUENCE [LARGE SCALE GENOMIC DNA]</scope>
    <source>
        <strain evidence="3">U1lsi0528_Bin089</strain>
    </source>
</reference>
<dbReference type="AlphaFoldDB" id="A0A150J648"/>
<keyword evidence="3" id="KW-0436">Ligase</keyword>
<accession>A0A150J648</accession>
<dbReference type="PROSITE" id="PS50968">
    <property type="entry name" value="BIOTINYL_LIPOYL"/>
    <property type="match status" value="1"/>
</dbReference>
<dbReference type="CDD" id="cd06850">
    <property type="entry name" value="biotinyl_domain"/>
    <property type="match status" value="1"/>
</dbReference>
<organism evidence="3 4">
    <name type="scientific">Candidatus Methanofastidiosum methylothiophilum</name>
    <dbReference type="NCBI Taxonomy" id="1705564"/>
    <lineage>
        <taxon>Archaea</taxon>
        <taxon>Methanobacteriati</taxon>
        <taxon>Methanobacteriota</taxon>
        <taxon>Stenosarchaea group</taxon>
        <taxon>Candidatus Methanofastidiosia</taxon>
        <taxon>Candidatus Methanofastidiosales</taxon>
        <taxon>Candidatus Methanofastidiosaceae</taxon>
        <taxon>Candidatus Methanofastidiosum</taxon>
    </lineage>
</organism>
<dbReference type="GO" id="GO:0004736">
    <property type="term" value="F:pyruvate carboxylase activity"/>
    <property type="evidence" value="ECO:0007669"/>
    <property type="project" value="UniProtKB-EC"/>
</dbReference>
<sequence length="74" mass="8257">MSETPLRSPIPGIIQSIVVKEGQSIKCGDTVVFINVMKMENPVVAHTNGTIKKILVKEWDEIHFGDPLLIIEEE</sequence>
<keyword evidence="3" id="KW-0670">Pyruvate</keyword>
<dbReference type="Proteomes" id="UP000075578">
    <property type="component" value="Unassembled WGS sequence"/>
</dbReference>
<dbReference type="PANTHER" id="PTHR45266">
    <property type="entry name" value="OXALOACETATE DECARBOXYLASE ALPHA CHAIN"/>
    <property type="match status" value="1"/>
</dbReference>
<dbReference type="InterPro" id="IPR050709">
    <property type="entry name" value="Biotin_Carboxyl_Carrier/Decarb"/>
</dbReference>
<dbReference type="InterPro" id="IPR001882">
    <property type="entry name" value="Biotin_BS"/>
</dbReference>
<proteinExistence type="predicted"/>
<evidence type="ECO:0000313" key="3">
    <source>
        <dbReference type="EMBL" id="KYC52681.1"/>
    </source>
</evidence>
<dbReference type="InterPro" id="IPR011053">
    <property type="entry name" value="Single_hybrid_motif"/>
</dbReference>
<evidence type="ECO:0000313" key="4">
    <source>
        <dbReference type="Proteomes" id="UP000075578"/>
    </source>
</evidence>
<dbReference type="Gene3D" id="2.40.50.100">
    <property type="match status" value="1"/>
</dbReference>
<dbReference type="EMBL" id="LNGD01000026">
    <property type="protein sequence ID" value="KYC52681.1"/>
    <property type="molecule type" value="Genomic_DNA"/>
</dbReference>
<dbReference type="PROSITE" id="PS00188">
    <property type="entry name" value="BIOTIN"/>
    <property type="match status" value="1"/>
</dbReference>
<name>A0A150J648_9EURY</name>
<keyword evidence="1" id="KW-0092">Biotin</keyword>
<dbReference type="Pfam" id="PF00364">
    <property type="entry name" value="Biotin_lipoyl"/>
    <property type="match status" value="1"/>
</dbReference>
<dbReference type="SUPFAM" id="SSF51230">
    <property type="entry name" value="Single hybrid motif"/>
    <property type="match status" value="1"/>
</dbReference>
<dbReference type="PANTHER" id="PTHR45266:SF3">
    <property type="entry name" value="OXALOACETATE DECARBOXYLASE ALPHA CHAIN"/>
    <property type="match status" value="1"/>
</dbReference>
<comment type="caution">
    <text evidence="3">The sequence shown here is derived from an EMBL/GenBank/DDBJ whole genome shotgun (WGS) entry which is preliminary data.</text>
</comment>
<dbReference type="EC" id="6.4.1.1" evidence="3"/>
<protein>
    <submittedName>
        <fullName evidence="3">Pyruvate carboxylase subunit B</fullName>
        <ecNumber evidence="3">6.4.1.1</ecNumber>
    </submittedName>
</protein>
<gene>
    <name evidence="3" type="primary">pycB_1</name>
    <name evidence="3" type="ORF">AMQ74_00650</name>
</gene>
<evidence type="ECO:0000256" key="1">
    <source>
        <dbReference type="ARBA" id="ARBA00023267"/>
    </source>
</evidence>